<dbReference type="Pfam" id="PF19775">
    <property type="entry name" value="DUF6261"/>
    <property type="match status" value="1"/>
</dbReference>
<dbReference type="EMBL" id="ADGI01000040">
    <property type="protein sequence ID" value="EGV31951.1"/>
    <property type="molecule type" value="Genomic_DNA"/>
</dbReference>
<feature type="compositionally biased region" description="Gly residues" evidence="1">
    <location>
        <begin position="209"/>
        <end position="287"/>
    </location>
</feature>
<sequence>RYPGVVRANYDRETGLIENLVTDLKSAECTAAVTKLKLAAAITRLETANTAFGDCYHNRYKSGRAVDDLKELRVATDDAIDKVLLRVVALNELDSSEAITALIQHYNNYVHDRHTVIKQHKNSTAHENAVRVEQQRQMLLPMFDALAKTLGMAAEAVHYSGESRGSGAKKCYRLTIDGRGNDVWVKVVRKKKLVQVPESEVPKAKNGGKKNGGSDNGNSGNGGGSGNGNSGNGGNGGGSGNGGSGNGSQGSGSGSGGSGSGGSGSGGSGSGSGSGNPGGNKPGGSGQGDATVTPKK</sequence>
<evidence type="ECO:0000256" key="1">
    <source>
        <dbReference type="SAM" id="MobiDB-lite"/>
    </source>
</evidence>
<protein>
    <submittedName>
        <fullName evidence="2">Uncharacterized protein</fullName>
    </submittedName>
</protein>
<dbReference type="eggNOG" id="ENOG5031Z76">
    <property type="taxonomic scope" value="Bacteria"/>
</dbReference>
<evidence type="ECO:0000313" key="3">
    <source>
        <dbReference type="Proteomes" id="UP000005141"/>
    </source>
</evidence>
<dbReference type="RefSeq" id="WP_004380192.1">
    <property type="nucleotide sequence ID" value="NZ_JH114215.1"/>
</dbReference>
<feature type="non-terminal residue" evidence="2">
    <location>
        <position position="1"/>
    </location>
</feature>
<feature type="region of interest" description="Disordered" evidence="1">
    <location>
        <begin position="196"/>
        <end position="296"/>
    </location>
</feature>
<dbReference type="PANTHER" id="PTHR37612">
    <property type="entry name" value="FIBROIN HEAVY CHAIN FIB-H LIKE PROTEIN"/>
    <property type="match status" value="1"/>
</dbReference>
<name>G1WBG3_9BACT</name>
<dbReference type="PATRIC" id="fig|702438.4.peg.1205"/>
<dbReference type="HOGENOM" id="CLU_941700_0_0_10"/>
<gene>
    <name evidence="2" type="ORF">HMPREF9431_01164</name>
</gene>
<dbReference type="AlphaFoldDB" id="G1WBG3"/>
<dbReference type="Proteomes" id="UP000005141">
    <property type="component" value="Unassembled WGS sequence"/>
</dbReference>
<dbReference type="PANTHER" id="PTHR37612:SF20">
    <property type="entry name" value="PER-HEXAMER REPEAT PROTEIN 5-RELATED"/>
    <property type="match status" value="1"/>
</dbReference>
<comment type="caution">
    <text evidence="2">The sequence shown here is derived from an EMBL/GenBank/DDBJ whole genome shotgun (WGS) entry which is preliminary data.</text>
</comment>
<dbReference type="GeneID" id="95427131"/>
<organism evidence="2 3">
    <name type="scientific">Segatella oulorum F0390</name>
    <dbReference type="NCBI Taxonomy" id="702438"/>
    <lineage>
        <taxon>Bacteria</taxon>
        <taxon>Pseudomonadati</taxon>
        <taxon>Bacteroidota</taxon>
        <taxon>Bacteroidia</taxon>
        <taxon>Bacteroidales</taxon>
        <taxon>Prevotellaceae</taxon>
        <taxon>Segatella</taxon>
    </lineage>
</organism>
<dbReference type="InterPro" id="IPR052258">
    <property type="entry name" value="Diverse_Func_Domain-Protein"/>
</dbReference>
<reference evidence="2 3" key="1">
    <citation type="submission" date="2011-07" db="EMBL/GenBank/DDBJ databases">
        <title>The Genome Sequence of Prevotella oulorum F0390.</title>
        <authorList>
            <consortium name="The Broad Institute Genome Sequencing Platform"/>
            <consortium name="The Broad Institute Genome Sequencing Center for Infectious Disease"/>
            <person name="Earl A."/>
            <person name="Ward D."/>
            <person name="Feldgarden M."/>
            <person name="Gevers D."/>
            <person name="Izard J."/>
            <person name="Ganesan A."/>
            <person name="Baranova O.V."/>
            <person name="Blanton J.M."/>
            <person name="Tanner A.C."/>
            <person name="Dewhirst F.E."/>
            <person name="Young S.K."/>
            <person name="Zeng Q."/>
            <person name="Gargeya S."/>
            <person name="Fitzgerald M."/>
            <person name="Haas B."/>
            <person name="Abouelleil A."/>
            <person name="Alvarado L."/>
            <person name="Arachchi H.M."/>
            <person name="Berlin A."/>
            <person name="Brown A."/>
            <person name="Chapman S.B."/>
            <person name="Chen Z."/>
            <person name="Dunbar C."/>
            <person name="Freedman E."/>
            <person name="Gearin G."/>
            <person name="Gellesch M."/>
            <person name="Goldberg J."/>
            <person name="Griggs A."/>
            <person name="Gujja S."/>
            <person name="Heiman D."/>
            <person name="Howarth C."/>
            <person name="Larson L."/>
            <person name="Lui A."/>
            <person name="MacDonald P.J.P."/>
            <person name="Mehta T."/>
            <person name="Montmayeur A."/>
            <person name="Murphy C."/>
            <person name="Neiman D."/>
            <person name="Pearson M."/>
            <person name="Priest M."/>
            <person name="Roberts A."/>
            <person name="Saif S."/>
            <person name="Shea T."/>
            <person name="Shenoy N."/>
            <person name="Sisk P."/>
            <person name="Stolte C."/>
            <person name="Sykes S."/>
            <person name="Wortman J."/>
            <person name="Nusbaum C."/>
            <person name="Birren B."/>
        </authorList>
    </citation>
    <scope>NUCLEOTIDE SEQUENCE [LARGE SCALE GENOMIC DNA]</scope>
    <source>
        <strain evidence="2 3">F0390</strain>
    </source>
</reference>
<accession>G1WBG3</accession>
<proteinExistence type="predicted"/>
<keyword evidence="3" id="KW-1185">Reference proteome</keyword>
<dbReference type="InterPro" id="IPR046228">
    <property type="entry name" value="DUF6261"/>
</dbReference>
<evidence type="ECO:0000313" key="2">
    <source>
        <dbReference type="EMBL" id="EGV31951.1"/>
    </source>
</evidence>